<dbReference type="Proteomes" id="UP001228376">
    <property type="component" value="Unassembled WGS sequence"/>
</dbReference>
<keyword evidence="5" id="KW-0573">Peptidoglycan synthesis</keyword>
<evidence type="ECO:0000256" key="2">
    <source>
        <dbReference type="ARBA" id="ARBA00022729"/>
    </source>
</evidence>
<evidence type="ECO:0000313" key="9">
    <source>
        <dbReference type="EMBL" id="MDY0405667.1"/>
    </source>
</evidence>
<evidence type="ECO:0000259" key="8">
    <source>
        <dbReference type="Pfam" id="PF00768"/>
    </source>
</evidence>
<keyword evidence="2" id="KW-0732">Signal</keyword>
<dbReference type="RefSeq" id="WP_306065114.1">
    <property type="nucleotide sequence ID" value="NZ_JAROCA020000001.1"/>
</dbReference>
<dbReference type="EMBL" id="JAROCA020000001">
    <property type="protein sequence ID" value="MDY0405667.1"/>
    <property type="molecule type" value="Genomic_DNA"/>
</dbReference>
<evidence type="ECO:0000256" key="6">
    <source>
        <dbReference type="ARBA" id="ARBA00023316"/>
    </source>
</evidence>
<gene>
    <name evidence="9" type="ORF">P5G51_009910</name>
</gene>
<keyword evidence="10" id="KW-1185">Reference proteome</keyword>
<keyword evidence="3 9" id="KW-0378">Hydrolase</keyword>
<evidence type="ECO:0000256" key="5">
    <source>
        <dbReference type="ARBA" id="ARBA00022984"/>
    </source>
</evidence>
<dbReference type="GO" id="GO:0004180">
    <property type="term" value="F:carboxypeptidase activity"/>
    <property type="evidence" value="ECO:0007669"/>
    <property type="project" value="UniProtKB-KW"/>
</dbReference>
<dbReference type="SUPFAM" id="SSF56601">
    <property type="entry name" value="beta-lactamase/transpeptidase-like"/>
    <property type="match status" value="1"/>
</dbReference>
<keyword evidence="9" id="KW-0645">Protease</keyword>
<keyword evidence="4" id="KW-0133">Cell shape</keyword>
<reference evidence="9 10" key="1">
    <citation type="submission" date="2023-10" db="EMBL/GenBank/DDBJ databases">
        <title>179-bfca-hs.</title>
        <authorList>
            <person name="Miliotis G."/>
            <person name="Sengupta P."/>
            <person name="Hameed A."/>
            <person name="Chuvochina M."/>
            <person name="Mcdonagh F."/>
            <person name="Simpson A.C."/>
            <person name="Singh N.K."/>
            <person name="Rekha P.D."/>
            <person name="Raman K."/>
            <person name="Hugenholtz P."/>
            <person name="Venkateswaran K."/>
        </authorList>
    </citation>
    <scope>NUCLEOTIDE SEQUENCE [LARGE SCALE GENOMIC DNA]</scope>
    <source>
        <strain evidence="9 10">179-BFC-A-HS</strain>
    </source>
</reference>
<dbReference type="InterPro" id="IPR018044">
    <property type="entry name" value="Peptidase_S11"/>
</dbReference>
<protein>
    <submittedName>
        <fullName evidence="9">D-alanyl-D-alanine carboxypeptidase family protein</fullName>
        <ecNumber evidence="9">3.4.-.-</ecNumber>
    </submittedName>
</protein>
<sequence>MRIGLLTLVIILIGVCLTGPVYGQAKPEVSAYNAVLMDQSTGKVLYEKNAHQKRPIASITKVMTAIIAIESGKMDETAVASRKAVYTEGSSIYLEQGEKMSIKDLVYGLMLRSGNDAAIAISEHIGGSEEGFVYLMNEKARWLGMTNTHFENPHGLHAQNHYSTAYDMAILMRYAMANEKFRKVTSAKMYKANTRSYAWGNKNKLLTKYDKRCIGGKTGFTKKAGRTLVSAAQQNGIGLVAVTLNAPDDWNDHSAMYDYGFEQLKDAADSNSGNESITFPDEKQSISELFGRVLKQLGGMRTPW</sequence>
<keyword evidence="6" id="KW-0961">Cell wall biogenesis/degradation</keyword>
<comment type="similarity">
    <text evidence="1 7">Belongs to the peptidase S11 family.</text>
</comment>
<organism evidence="9 10">
    <name type="scientific">Tigheibacillus jepli</name>
    <dbReference type="NCBI Taxonomy" id="3035914"/>
    <lineage>
        <taxon>Bacteria</taxon>
        <taxon>Bacillati</taxon>
        <taxon>Bacillota</taxon>
        <taxon>Bacilli</taxon>
        <taxon>Bacillales</taxon>
        <taxon>Bacillaceae</taxon>
        <taxon>Tigheibacillus</taxon>
    </lineage>
</organism>
<dbReference type="PANTHER" id="PTHR21581">
    <property type="entry name" value="D-ALANYL-D-ALANINE CARBOXYPEPTIDASE"/>
    <property type="match status" value="1"/>
</dbReference>
<dbReference type="PANTHER" id="PTHR21581:SF33">
    <property type="entry name" value="D-ALANYL-D-ALANINE CARBOXYPEPTIDASE DACB"/>
    <property type="match status" value="1"/>
</dbReference>
<comment type="caution">
    <text evidence="9">The sequence shown here is derived from an EMBL/GenBank/DDBJ whole genome shotgun (WGS) entry which is preliminary data.</text>
</comment>
<dbReference type="Pfam" id="PF00768">
    <property type="entry name" value="Peptidase_S11"/>
    <property type="match status" value="1"/>
</dbReference>
<evidence type="ECO:0000256" key="1">
    <source>
        <dbReference type="ARBA" id="ARBA00007164"/>
    </source>
</evidence>
<dbReference type="Gene3D" id="3.40.710.10">
    <property type="entry name" value="DD-peptidase/beta-lactamase superfamily"/>
    <property type="match status" value="1"/>
</dbReference>
<feature type="domain" description="Peptidase S11 D-alanyl-D-alanine carboxypeptidase A N-terminal" evidence="8">
    <location>
        <begin position="24"/>
        <end position="247"/>
    </location>
</feature>
<keyword evidence="9" id="KW-0121">Carboxypeptidase</keyword>
<accession>A0ABU5CH32</accession>
<evidence type="ECO:0000256" key="4">
    <source>
        <dbReference type="ARBA" id="ARBA00022960"/>
    </source>
</evidence>
<dbReference type="EC" id="3.4.-.-" evidence="9"/>
<evidence type="ECO:0000313" key="10">
    <source>
        <dbReference type="Proteomes" id="UP001228376"/>
    </source>
</evidence>
<evidence type="ECO:0000256" key="7">
    <source>
        <dbReference type="RuleBase" id="RU004016"/>
    </source>
</evidence>
<dbReference type="InterPro" id="IPR001967">
    <property type="entry name" value="Peptidase_S11_N"/>
</dbReference>
<evidence type="ECO:0000256" key="3">
    <source>
        <dbReference type="ARBA" id="ARBA00022801"/>
    </source>
</evidence>
<name>A0ABU5CH32_9BACI</name>
<dbReference type="InterPro" id="IPR012338">
    <property type="entry name" value="Beta-lactam/transpept-like"/>
</dbReference>
<dbReference type="PRINTS" id="PR00725">
    <property type="entry name" value="DADACBPTASE1"/>
</dbReference>
<proteinExistence type="inferred from homology"/>